<dbReference type="EMBL" id="KK113668">
    <property type="protein sequence ID" value="KFM60746.1"/>
    <property type="molecule type" value="Genomic_DNA"/>
</dbReference>
<protein>
    <recommendedName>
        <fullName evidence="3">Reverse transcriptase domain-containing protein</fullName>
    </recommendedName>
</protein>
<evidence type="ECO:0000313" key="1">
    <source>
        <dbReference type="EMBL" id="KFM60746.1"/>
    </source>
</evidence>
<evidence type="ECO:0000313" key="2">
    <source>
        <dbReference type="Proteomes" id="UP000054359"/>
    </source>
</evidence>
<accession>A0A087T6K7</accession>
<evidence type="ECO:0008006" key="3">
    <source>
        <dbReference type="Google" id="ProtNLM"/>
    </source>
</evidence>
<dbReference type="Proteomes" id="UP000054359">
    <property type="component" value="Unassembled WGS sequence"/>
</dbReference>
<gene>
    <name evidence="1" type="ORF">X975_17887</name>
</gene>
<dbReference type="AlphaFoldDB" id="A0A087T6K7"/>
<dbReference type="OrthoDB" id="6513546at2759"/>
<organism evidence="1 2">
    <name type="scientific">Stegodyphus mimosarum</name>
    <name type="common">African social velvet spider</name>
    <dbReference type="NCBI Taxonomy" id="407821"/>
    <lineage>
        <taxon>Eukaryota</taxon>
        <taxon>Metazoa</taxon>
        <taxon>Ecdysozoa</taxon>
        <taxon>Arthropoda</taxon>
        <taxon>Chelicerata</taxon>
        <taxon>Arachnida</taxon>
        <taxon>Araneae</taxon>
        <taxon>Araneomorphae</taxon>
        <taxon>Entelegynae</taxon>
        <taxon>Eresoidea</taxon>
        <taxon>Eresidae</taxon>
        <taxon>Stegodyphus</taxon>
    </lineage>
</organism>
<dbReference type="PANTHER" id="PTHR21301">
    <property type="entry name" value="REVERSE TRANSCRIPTASE"/>
    <property type="match status" value="1"/>
</dbReference>
<sequence>MDKHTCIAGASKLINEGPYCSIPNDPSTSDLTKVKTTIKSSHMLKKSLIQPITNRARLYTLPKVHKTGIPFRPIVSNICTASYPFAKYLVSRFSPLLANNIHIAQNSSEVICKLNNISPLRHIMVSFDVKSLFTNVPVERALKYIETRL</sequence>
<feature type="non-terminal residue" evidence="1">
    <location>
        <position position="149"/>
    </location>
</feature>
<dbReference type="PANTHER" id="PTHR21301:SF10">
    <property type="entry name" value="REVERSE TRANSCRIPTASE DOMAIN-CONTAINING PROTEIN"/>
    <property type="match status" value="1"/>
</dbReference>
<keyword evidence="2" id="KW-1185">Reference proteome</keyword>
<dbReference type="STRING" id="407821.A0A087T6K7"/>
<name>A0A087T6K7_STEMI</name>
<reference evidence="1 2" key="1">
    <citation type="submission" date="2013-11" db="EMBL/GenBank/DDBJ databases">
        <title>Genome sequencing of Stegodyphus mimosarum.</title>
        <authorList>
            <person name="Bechsgaard J."/>
        </authorList>
    </citation>
    <scope>NUCLEOTIDE SEQUENCE [LARGE SCALE GENOMIC DNA]</scope>
</reference>
<proteinExistence type="predicted"/>